<feature type="region of interest" description="Disordered" evidence="4">
    <location>
        <begin position="387"/>
        <end position="497"/>
    </location>
</feature>
<evidence type="ECO:0000256" key="2">
    <source>
        <dbReference type="ARBA" id="ARBA00022679"/>
    </source>
</evidence>
<dbReference type="RefSeq" id="WP_008863001.1">
    <property type="nucleotide sequence ID" value="NZ_JH815206.1"/>
</dbReference>
<dbReference type="Pfam" id="PF01170">
    <property type="entry name" value="UPF0020"/>
    <property type="match status" value="1"/>
</dbReference>
<dbReference type="InterPro" id="IPR004114">
    <property type="entry name" value="THUMP_dom"/>
</dbReference>
<dbReference type="PANTHER" id="PTHR47313:SF1">
    <property type="entry name" value="RIBOSOMAL RNA LARGE SUBUNIT METHYLTRANSFERASE K_L"/>
    <property type="match status" value="1"/>
</dbReference>
<dbReference type="InterPro" id="IPR053943">
    <property type="entry name" value="RlmKL-like_Mtase_CS"/>
</dbReference>
<feature type="compositionally biased region" description="Basic and acidic residues" evidence="4">
    <location>
        <begin position="387"/>
        <end position="397"/>
    </location>
</feature>
<accession>K0WRJ9</accession>
<dbReference type="PROSITE" id="PS00092">
    <property type="entry name" value="N6_MTASE"/>
    <property type="match status" value="1"/>
</dbReference>
<name>K0WRJ9_9BACT</name>
<dbReference type="STRING" id="742726.HMPREF9448_02624"/>
<keyword evidence="2" id="KW-0808">Transferase</keyword>
<feature type="domain" description="THUMP" evidence="5">
    <location>
        <begin position="47"/>
        <end position="158"/>
    </location>
</feature>
<gene>
    <name evidence="6" type="ORF">HMPREF9448_02624</name>
</gene>
<dbReference type="GeneID" id="77849803"/>
<proteinExistence type="predicted"/>
<evidence type="ECO:0000256" key="3">
    <source>
        <dbReference type="PROSITE-ProRule" id="PRU00529"/>
    </source>
</evidence>
<dbReference type="InterPro" id="IPR054170">
    <property type="entry name" value="RlmL_1st"/>
</dbReference>
<comment type="caution">
    <text evidence="6">The sequence shown here is derived from an EMBL/GenBank/DDBJ whole genome shotgun (WGS) entry which is preliminary data.</text>
</comment>
<dbReference type="PROSITE" id="PS51165">
    <property type="entry name" value="THUMP"/>
    <property type="match status" value="1"/>
</dbReference>
<feature type="compositionally biased region" description="Basic and acidic residues" evidence="4">
    <location>
        <begin position="447"/>
        <end position="471"/>
    </location>
</feature>
<evidence type="ECO:0000313" key="7">
    <source>
        <dbReference type="Proteomes" id="UP000006044"/>
    </source>
</evidence>
<dbReference type="InterPro" id="IPR029063">
    <property type="entry name" value="SAM-dependent_MTases_sf"/>
</dbReference>
<dbReference type="SMART" id="SM00981">
    <property type="entry name" value="THUMP"/>
    <property type="match status" value="1"/>
</dbReference>
<evidence type="ECO:0000259" key="5">
    <source>
        <dbReference type="PROSITE" id="PS51165"/>
    </source>
</evidence>
<feature type="compositionally biased region" description="Basic and acidic residues" evidence="4">
    <location>
        <begin position="484"/>
        <end position="497"/>
    </location>
</feature>
<dbReference type="SUPFAM" id="SSF53335">
    <property type="entry name" value="S-adenosyl-L-methionine-dependent methyltransferases"/>
    <property type="match status" value="1"/>
</dbReference>
<dbReference type="HOGENOM" id="CLU_032119_2_0_10"/>
<dbReference type="PATRIC" id="fig|742726.3.peg.2737"/>
<dbReference type="Proteomes" id="UP000006044">
    <property type="component" value="Unassembled WGS sequence"/>
</dbReference>
<dbReference type="eggNOG" id="COG0116">
    <property type="taxonomic scope" value="Bacteria"/>
</dbReference>
<dbReference type="Pfam" id="PF02926">
    <property type="entry name" value="THUMP"/>
    <property type="match status" value="1"/>
</dbReference>
<dbReference type="EMBL" id="ADLE01000018">
    <property type="protein sequence ID" value="EJZ61947.1"/>
    <property type="molecule type" value="Genomic_DNA"/>
</dbReference>
<evidence type="ECO:0000256" key="4">
    <source>
        <dbReference type="SAM" id="MobiDB-lite"/>
    </source>
</evidence>
<feature type="compositionally biased region" description="Basic and acidic residues" evidence="4">
    <location>
        <begin position="406"/>
        <end position="440"/>
    </location>
</feature>
<evidence type="ECO:0000313" key="6">
    <source>
        <dbReference type="EMBL" id="EJZ61947.1"/>
    </source>
</evidence>
<dbReference type="AlphaFoldDB" id="K0WRJ9"/>
<dbReference type="InterPro" id="IPR000241">
    <property type="entry name" value="RlmKL-like_Mtase"/>
</dbReference>
<organism evidence="6 7">
    <name type="scientific">Barnesiella intestinihominis YIT 11860</name>
    <dbReference type="NCBI Taxonomy" id="742726"/>
    <lineage>
        <taxon>Bacteria</taxon>
        <taxon>Pseudomonadati</taxon>
        <taxon>Bacteroidota</taxon>
        <taxon>Bacteroidia</taxon>
        <taxon>Bacteroidales</taxon>
        <taxon>Barnesiellaceae</taxon>
        <taxon>Barnesiella</taxon>
    </lineage>
</organism>
<dbReference type="CDD" id="cd11715">
    <property type="entry name" value="THUMP_AdoMetMT"/>
    <property type="match status" value="1"/>
</dbReference>
<dbReference type="PROSITE" id="PS01261">
    <property type="entry name" value="UPF0020"/>
    <property type="match status" value="1"/>
</dbReference>
<keyword evidence="7" id="KW-1185">Reference proteome</keyword>
<dbReference type="GO" id="GO:0008990">
    <property type="term" value="F:rRNA (guanine-N2-)-methyltransferase activity"/>
    <property type="evidence" value="ECO:0007669"/>
    <property type="project" value="TreeGrafter"/>
</dbReference>
<dbReference type="Gene3D" id="3.30.2130.30">
    <property type="match status" value="1"/>
</dbReference>
<keyword evidence="1" id="KW-0489">Methyltransferase</keyword>
<dbReference type="InterPro" id="IPR002052">
    <property type="entry name" value="DNA_methylase_N6_adenine_CS"/>
</dbReference>
<evidence type="ECO:0000256" key="1">
    <source>
        <dbReference type="ARBA" id="ARBA00022603"/>
    </source>
</evidence>
<dbReference type="PANTHER" id="PTHR47313">
    <property type="entry name" value="RIBOSOMAL RNA LARGE SUBUNIT METHYLTRANSFERASE K/L"/>
    <property type="match status" value="1"/>
</dbReference>
<dbReference type="GO" id="GO:0070043">
    <property type="term" value="F:rRNA (guanine-N7-)-methyltransferase activity"/>
    <property type="evidence" value="ECO:0007669"/>
    <property type="project" value="TreeGrafter"/>
</dbReference>
<reference evidence="6 7" key="1">
    <citation type="submission" date="2012-08" db="EMBL/GenBank/DDBJ databases">
        <title>The Genome Sequence of Barnesiella intestinihominis YIT 11860.</title>
        <authorList>
            <consortium name="The Broad Institute Genome Sequencing Platform"/>
            <person name="Earl A."/>
            <person name="Ward D."/>
            <person name="Feldgarden M."/>
            <person name="Gevers D."/>
            <person name="Morotomi M."/>
            <person name="Walker B."/>
            <person name="Young S.K."/>
            <person name="Zeng Q."/>
            <person name="Gargeya S."/>
            <person name="Fitzgerald M."/>
            <person name="Haas B."/>
            <person name="Abouelleil A."/>
            <person name="Alvarado L."/>
            <person name="Arachchi H.M."/>
            <person name="Berlin A.M."/>
            <person name="Chapman S.B."/>
            <person name="Goldberg J."/>
            <person name="Griggs A."/>
            <person name="Gujja S."/>
            <person name="Hansen M."/>
            <person name="Howarth C."/>
            <person name="Imamovic A."/>
            <person name="Larimer J."/>
            <person name="McCowen C."/>
            <person name="Montmayeur A."/>
            <person name="Murphy C."/>
            <person name="Neiman D."/>
            <person name="Pearson M."/>
            <person name="Priest M."/>
            <person name="Roberts A."/>
            <person name="Saif S."/>
            <person name="Shea T."/>
            <person name="Sisk P."/>
            <person name="Sykes S."/>
            <person name="Wortman J."/>
            <person name="Nusbaum C."/>
            <person name="Birren B."/>
        </authorList>
    </citation>
    <scope>NUCLEOTIDE SEQUENCE [LARGE SCALE GENOMIC DNA]</scope>
    <source>
        <strain evidence="6 7">YIT 11860</strain>
    </source>
</reference>
<dbReference type="OrthoDB" id="9809404at2"/>
<dbReference type="Pfam" id="PF22020">
    <property type="entry name" value="RlmL_1st"/>
    <property type="match status" value="1"/>
</dbReference>
<protein>
    <recommendedName>
        <fullName evidence="5">THUMP domain-containing protein</fullName>
    </recommendedName>
</protein>
<dbReference type="Gene3D" id="3.40.50.150">
    <property type="entry name" value="Vaccinia Virus protein VP39"/>
    <property type="match status" value="1"/>
</dbReference>
<dbReference type="GO" id="GO:0003723">
    <property type="term" value="F:RNA binding"/>
    <property type="evidence" value="ECO:0007669"/>
    <property type="project" value="UniProtKB-UniRule"/>
</dbReference>
<keyword evidence="3" id="KW-0694">RNA-binding</keyword>
<sequence>MNTEKFEIVAKTFQGLEDVLAEELKNLGAEDIEIGRRMVSFHGDKTLLYKTNLACRTALRILKPIYKFEASNPDEVYEKMKAFEWDTLLSPETTFSIDSVTYSDCFKHSKFVTYRAKDAIADYFMEKTGKRPSVRLNGAELVLNLHISHMSCTLSLDSSGESLHKRGYRVGQTEAPINEVLAAGMILKTGWHGETDFIDPMCGSGTILIEAALIATHTYPGIFRKSFAFERWKDFDEELFETLYNDDSHEQEFTHRIYGSDISPRAIDIATKNIKSAGVAKYIDLKIMPIQRYETAPSEQGILITNPPYGERISSSDLFGLYESIGNRLKHVFKGYDAWIISYHKECFDKIGLKPSVKIDLMNGALECEYRKYEIFDGRYKEFKEEGKNLDKREGQTRRTNLRGKAPFDRKRTYDSDRRSDKTERFDRSGKPSFRRDSKPGKPIGKKTFDRPERFKPDGEKSERLHGEAAFRKFVTFKQPSIKPSDDNRKKDSDKPE</sequence>